<sequence>MAETLPYMQSTGLVGKILDAIKSAKTPDRFSQDFLGTVLGFPSGSAKPFISLGKRLSLINSDGTPSDLYKRFRGSVDESKVAMAEAIRTGYAPLYKRNEFADQLDKKKLEGLVKEVTGAEEGSSTLRAIVGTFEALKPYADFTASGTTGGSAEPPDNSAQNGADAAPARGGLHDHSGGGAAVRFGYTININLPNTSDIAVFNSIFKALKDHLL</sequence>
<reference evidence="2 3" key="1">
    <citation type="submission" date="2014-12" db="EMBL/GenBank/DDBJ databases">
        <title>Genome sequencing of Microbacterium hominis TPW29.</title>
        <authorList>
            <person name="Tan P.W."/>
            <person name="Chan K.-G."/>
        </authorList>
    </citation>
    <scope>NUCLEOTIDE SEQUENCE [LARGE SCALE GENOMIC DNA]</scope>
    <source>
        <strain evidence="2 3">TPW29</strain>
    </source>
</reference>
<organism evidence="2 3">
    <name type="scientific">Microbacterium hominis</name>
    <dbReference type="NCBI Taxonomy" id="162426"/>
    <lineage>
        <taxon>Bacteria</taxon>
        <taxon>Bacillati</taxon>
        <taxon>Actinomycetota</taxon>
        <taxon>Actinomycetes</taxon>
        <taxon>Micrococcales</taxon>
        <taxon>Microbacteriaceae</taxon>
        <taxon>Microbacterium</taxon>
    </lineage>
</organism>
<protein>
    <recommendedName>
        <fullName evidence="4">DUF5343 domain-containing protein</fullName>
    </recommendedName>
</protein>
<proteinExistence type="predicted"/>
<evidence type="ECO:0000313" key="3">
    <source>
        <dbReference type="Proteomes" id="UP000031202"/>
    </source>
</evidence>
<accession>A0A0B4CRC5</accession>
<dbReference type="Pfam" id="PF17278">
    <property type="entry name" value="DUF5343"/>
    <property type="match status" value="1"/>
</dbReference>
<dbReference type="RefSeq" id="WP_039416366.1">
    <property type="nucleotide sequence ID" value="NZ_JWSZ01000014.1"/>
</dbReference>
<dbReference type="EMBL" id="JWSZ01000014">
    <property type="protein sequence ID" value="KIC56946.1"/>
    <property type="molecule type" value="Genomic_DNA"/>
</dbReference>
<name>A0A0B4CRC5_9MICO</name>
<evidence type="ECO:0000313" key="2">
    <source>
        <dbReference type="EMBL" id="KIC56946.1"/>
    </source>
</evidence>
<evidence type="ECO:0008006" key="4">
    <source>
        <dbReference type="Google" id="ProtNLM"/>
    </source>
</evidence>
<gene>
    <name evidence="2" type="ORF">RM52_11775</name>
</gene>
<dbReference type="InterPro" id="IPR035235">
    <property type="entry name" value="DUF5343"/>
</dbReference>
<dbReference type="AlphaFoldDB" id="A0A0B4CRC5"/>
<comment type="caution">
    <text evidence="2">The sequence shown here is derived from an EMBL/GenBank/DDBJ whole genome shotgun (WGS) entry which is preliminary data.</text>
</comment>
<dbReference type="Proteomes" id="UP000031202">
    <property type="component" value="Unassembled WGS sequence"/>
</dbReference>
<feature type="region of interest" description="Disordered" evidence="1">
    <location>
        <begin position="144"/>
        <end position="172"/>
    </location>
</feature>
<evidence type="ECO:0000256" key="1">
    <source>
        <dbReference type="SAM" id="MobiDB-lite"/>
    </source>
</evidence>